<evidence type="ECO:0000313" key="8">
    <source>
        <dbReference type="Proteomes" id="UP001595528"/>
    </source>
</evidence>
<dbReference type="Pfam" id="PF01464">
    <property type="entry name" value="SLT"/>
    <property type="match status" value="1"/>
</dbReference>
<feature type="domain" description="Solute-binding protein family 3/N-terminal" evidence="6">
    <location>
        <begin position="110"/>
        <end position="334"/>
    </location>
</feature>
<dbReference type="CDD" id="cd13403">
    <property type="entry name" value="MLTF-like"/>
    <property type="match status" value="1"/>
</dbReference>
<evidence type="ECO:0000256" key="3">
    <source>
        <dbReference type="ARBA" id="ARBA00009387"/>
    </source>
</evidence>
<sequence length="555" mass="59654">MARDPATLSPCTILSHRVCALTVPFISALFGAALVLAAPLPAGAAEGARDGAAEAADRTAAAPAADDDTMPASLHLALQEWTGDFDGMVDRGLIRVAIPVGLSTYYMDGADQAGATYDLVPYFEKQLRKSLGKKGRDLTVVVLPARLDQLLEMLEQGRADIVGGRLTITPERAAQVAFSDPFRDDVDELVISAAGTAAAKSLDDLVGLPLHVRRSSSFWDTLSHINEARSAADKEPLTVVEADERLRTEDLMELVGTGVIRATVVDSTVADLFAHFFPEATVHREAPLAEGQAYAWAFRKDDPKLAAAVNAFVKIAHKGTKLGNIVLGKYFNGTKWVENALAPDEKKKFTEMAGLFQQYADRYAFDWLMMTAQGYQESRLNQKLRSPVGAVGVMQVMPATARDPAVGIPDIHILENNIHAGVKYMAWLRGQHLDDPALEEAEKTYFGFAAYNAGPGNLSKARKRAARLKLDPNRWFDNVEIAMGQAVSREPVVYVRNILKYYTAYKLAEAEKAARAAAQADGDGQDPADAEARGPAGPDDDGTGSAAADGAADAD</sequence>
<dbReference type="InterPro" id="IPR008258">
    <property type="entry name" value="Transglycosylase_SLT_dom_1"/>
</dbReference>
<comment type="similarity">
    <text evidence="2">Belongs to the transglycosylase Slt family.</text>
</comment>
<evidence type="ECO:0000256" key="1">
    <source>
        <dbReference type="ARBA" id="ARBA00004339"/>
    </source>
</evidence>
<comment type="subcellular location">
    <subcellularLocation>
        <location evidence="1">Cell outer membrane</location>
        <topology evidence="1">Peripheral membrane protein</topology>
    </subcellularLocation>
</comment>
<dbReference type="Gene3D" id="1.10.530.10">
    <property type="match status" value="1"/>
</dbReference>
<dbReference type="InterPro" id="IPR001638">
    <property type="entry name" value="Solute-binding_3/MltF_N"/>
</dbReference>
<gene>
    <name evidence="7" type="ORF">ACFOGJ_18150</name>
</gene>
<dbReference type="SMART" id="SM00062">
    <property type="entry name" value="PBPb"/>
    <property type="match status" value="1"/>
</dbReference>
<feature type="region of interest" description="Disordered" evidence="5">
    <location>
        <begin position="515"/>
        <end position="555"/>
    </location>
</feature>
<organism evidence="7 8">
    <name type="scientific">Marinibaculum pumilum</name>
    <dbReference type="NCBI Taxonomy" id="1766165"/>
    <lineage>
        <taxon>Bacteria</taxon>
        <taxon>Pseudomonadati</taxon>
        <taxon>Pseudomonadota</taxon>
        <taxon>Alphaproteobacteria</taxon>
        <taxon>Rhodospirillales</taxon>
        <taxon>Rhodospirillaceae</taxon>
        <taxon>Marinibaculum</taxon>
    </lineage>
</organism>
<dbReference type="InterPro" id="IPR023346">
    <property type="entry name" value="Lysozyme-like_dom_sf"/>
</dbReference>
<proteinExistence type="inferred from homology"/>
<evidence type="ECO:0000259" key="6">
    <source>
        <dbReference type="SMART" id="SM00062"/>
    </source>
</evidence>
<evidence type="ECO:0000313" key="7">
    <source>
        <dbReference type="EMBL" id="MFC3229174.1"/>
    </source>
</evidence>
<dbReference type="PANTHER" id="PTHR37423:SF2">
    <property type="entry name" value="MEMBRANE-BOUND LYTIC MUREIN TRANSGLYCOSYLASE C"/>
    <property type="match status" value="1"/>
</dbReference>
<evidence type="ECO:0000256" key="4">
    <source>
        <dbReference type="ARBA" id="ARBA00023237"/>
    </source>
</evidence>
<dbReference type="EMBL" id="JBHRTR010000031">
    <property type="protein sequence ID" value="MFC3229174.1"/>
    <property type="molecule type" value="Genomic_DNA"/>
</dbReference>
<comment type="caution">
    <text evidence="7">The sequence shown here is derived from an EMBL/GenBank/DDBJ whole genome shotgun (WGS) entry which is preliminary data.</text>
</comment>
<name>A0ABV7L3N4_9PROT</name>
<dbReference type="Proteomes" id="UP001595528">
    <property type="component" value="Unassembled WGS sequence"/>
</dbReference>
<dbReference type="PANTHER" id="PTHR37423">
    <property type="entry name" value="SOLUBLE LYTIC MUREIN TRANSGLYCOSYLASE-RELATED"/>
    <property type="match status" value="1"/>
</dbReference>
<dbReference type="CDD" id="cd01009">
    <property type="entry name" value="PBP2_YfhD_N"/>
    <property type="match status" value="1"/>
</dbReference>
<dbReference type="SUPFAM" id="SSF53955">
    <property type="entry name" value="Lysozyme-like"/>
    <property type="match status" value="1"/>
</dbReference>
<keyword evidence="4" id="KW-0472">Membrane</keyword>
<evidence type="ECO:0000256" key="2">
    <source>
        <dbReference type="ARBA" id="ARBA00007734"/>
    </source>
</evidence>
<dbReference type="RefSeq" id="WP_379903129.1">
    <property type="nucleotide sequence ID" value="NZ_JBHRTR010000031.1"/>
</dbReference>
<dbReference type="Gene3D" id="3.40.190.10">
    <property type="entry name" value="Periplasmic binding protein-like II"/>
    <property type="match status" value="2"/>
</dbReference>
<keyword evidence="4" id="KW-0998">Cell outer membrane</keyword>
<accession>A0ABV7L3N4</accession>
<dbReference type="Pfam" id="PF00497">
    <property type="entry name" value="SBP_bac_3"/>
    <property type="match status" value="1"/>
</dbReference>
<evidence type="ECO:0000256" key="5">
    <source>
        <dbReference type="SAM" id="MobiDB-lite"/>
    </source>
</evidence>
<feature type="compositionally biased region" description="Low complexity" evidence="5">
    <location>
        <begin position="530"/>
        <end position="555"/>
    </location>
</feature>
<protein>
    <submittedName>
        <fullName evidence="7">Transglycosylase SLT domain-containing protein</fullName>
    </submittedName>
</protein>
<dbReference type="SUPFAM" id="SSF53850">
    <property type="entry name" value="Periplasmic binding protein-like II"/>
    <property type="match status" value="1"/>
</dbReference>
<keyword evidence="8" id="KW-1185">Reference proteome</keyword>
<comment type="similarity">
    <text evidence="3">Belongs to the virb1 family.</text>
</comment>
<reference evidence="8" key="1">
    <citation type="journal article" date="2019" name="Int. J. Syst. Evol. Microbiol.">
        <title>The Global Catalogue of Microorganisms (GCM) 10K type strain sequencing project: providing services to taxonomists for standard genome sequencing and annotation.</title>
        <authorList>
            <consortium name="The Broad Institute Genomics Platform"/>
            <consortium name="The Broad Institute Genome Sequencing Center for Infectious Disease"/>
            <person name="Wu L."/>
            <person name="Ma J."/>
        </authorList>
    </citation>
    <scope>NUCLEOTIDE SEQUENCE [LARGE SCALE GENOMIC DNA]</scope>
    <source>
        <strain evidence="8">KCTC 42964</strain>
    </source>
</reference>